<dbReference type="Proteomes" id="UP000094112">
    <property type="component" value="Unassembled WGS sequence"/>
</dbReference>
<keyword evidence="1" id="KW-0472">Membrane</keyword>
<proteinExistence type="predicted"/>
<protein>
    <recommendedName>
        <fullName evidence="4">Altered inheritance of mitochondria protein 39, mitochondrial</fullName>
    </recommendedName>
</protein>
<name>A0A1E3P6N9_WICAA</name>
<gene>
    <name evidence="2" type="ORF">WICANDRAFT_77670</name>
</gene>
<dbReference type="EMBL" id="KV454209">
    <property type="protein sequence ID" value="ODQ61013.1"/>
    <property type="molecule type" value="Genomic_DNA"/>
</dbReference>
<sequence length="266" mass="30356">MFSRVKFTSKTSLFGIRSLHNFTQPKSISQAQLIKSIETSIKQNHPRQPFFKSLVQITSIIVISAISTVGVYSAYQVAYKKDKAFIPLWINSHKRSPKPGEIDLKQIQELAEGQLLERLSLDEQIKQIFKLPLIQESCSEFDVWIEEKYPSLKGLQISPDSPFLKITNKPIKVKKIFDQILEPVGGALSGEPDFKIPVYNQHPNKEKSYDIVFLGKVPIRGKNGTTAEVVFKGIFDFEHVKHAKILKAHLIEKDKDGKLSRKILWE</sequence>
<reference evidence="2 3" key="1">
    <citation type="journal article" date="2016" name="Proc. Natl. Acad. Sci. U.S.A.">
        <title>Comparative genomics of biotechnologically important yeasts.</title>
        <authorList>
            <person name="Riley R."/>
            <person name="Haridas S."/>
            <person name="Wolfe K.H."/>
            <person name="Lopes M.R."/>
            <person name="Hittinger C.T."/>
            <person name="Goeker M."/>
            <person name="Salamov A.A."/>
            <person name="Wisecaver J.H."/>
            <person name="Long T.M."/>
            <person name="Calvey C.H."/>
            <person name="Aerts A.L."/>
            <person name="Barry K.W."/>
            <person name="Choi C."/>
            <person name="Clum A."/>
            <person name="Coughlan A.Y."/>
            <person name="Deshpande S."/>
            <person name="Douglass A.P."/>
            <person name="Hanson S.J."/>
            <person name="Klenk H.-P."/>
            <person name="LaButti K.M."/>
            <person name="Lapidus A."/>
            <person name="Lindquist E.A."/>
            <person name="Lipzen A.M."/>
            <person name="Meier-Kolthoff J.P."/>
            <person name="Ohm R.A."/>
            <person name="Otillar R.P."/>
            <person name="Pangilinan J.L."/>
            <person name="Peng Y."/>
            <person name="Rokas A."/>
            <person name="Rosa C.A."/>
            <person name="Scheuner C."/>
            <person name="Sibirny A.A."/>
            <person name="Slot J.C."/>
            <person name="Stielow J.B."/>
            <person name="Sun H."/>
            <person name="Kurtzman C.P."/>
            <person name="Blackwell M."/>
            <person name="Grigoriev I.V."/>
            <person name="Jeffries T.W."/>
        </authorList>
    </citation>
    <scope>NUCLEOTIDE SEQUENCE [LARGE SCALE GENOMIC DNA]</scope>
    <source>
        <strain evidence="3">ATCC 58044 / CBS 1984 / NCYC 433 / NRRL Y-366-8</strain>
    </source>
</reference>
<organism evidence="2 3">
    <name type="scientific">Wickerhamomyces anomalus (strain ATCC 58044 / CBS 1984 / NCYC 433 / NRRL Y-366-8)</name>
    <name type="common">Yeast</name>
    <name type="synonym">Hansenula anomala</name>
    <dbReference type="NCBI Taxonomy" id="683960"/>
    <lineage>
        <taxon>Eukaryota</taxon>
        <taxon>Fungi</taxon>
        <taxon>Dikarya</taxon>
        <taxon>Ascomycota</taxon>
        <taxon>Saccharomycotina</taxon>
        <taxon>Saccharomycetes</taxon>
        <taxon>Phaffomycetales</taxon>
        <taxon>Wickerhamomycetaceae</taxon>
        <taxon>Wickerhamomyces</taxon>
    </lineage>
</organism>
<feature type="transmembrane region" description="Helical" evidence="1">
    <location>
        <begin position="54"/>
        <end position="75"/>
    </location>
</feature>
<keyword evidence="1" id="KW-1133">Transmembrane helix</keyword>
<keyword evidence="1" id="KW-0812">Transmembrane</keyword>
<evidence type="ECO:0000313" key="2">
    <source>
        <dbReference type="EMBL" id="ODQ61013.1"/>
    </source>
</evidence>
<evidence type="ECO:0000313" key="3">
    <source>
        <dbReference type="Proteomes" id="UP000094112"/>
    </source>
</evidence>
<dbReference type="RefSeq" id="XP_019040220.1">
    <property type="nucleotide sequence ID" value="XM_019184594.1"/>
</dbReference>
<dbReference type="OrthoDB" id="3980115at2759"/>
<evidence type="ECO:0000256" key="1">
    <source>
        <dbReference type="SAM" id="Phobius"/>
    </source>
</evidence>
<dbReference type="GeneID" id="30201840"/>
<dbReference type="AlphaFoldDB" id="A0A1E3P6N9"/>
<accession>A0A1E3P6N9</accession>
<evidence type="ECO:0008006" key="4">
    <source>
        <dbReference type="Google" id="ProtNLM"/>
    </source>
</evidence>
<keyword evidence="3" id="KW-1185">Reference proteome</keyword>